<dbReference type="Gene3D" id="1.20.1250.20">
    <property type="entry name" value="MFS general substrate transporter like domains"/>
    <property type="match status" value="1"/>
</dbReference>
<dbReference type="Proteomes" id="UP001239445">
    <property type="component" value="Unassembled WGS sequence"/>
</dbReference>
<feature type="transmembrane region" description="Helical" evidence="10">
    <location>
        <begin position="348"/>
        <end position="370"/>
    </location>
</feature>
<dbReference type="AlphaFoldDB" id="A0AAJ0F418"/>
<feature type="transmembrane region" description="Helical" evidence="10">
    <location>
        <begin position="435"/>
        <end position="456"/>
    </location>
</feature>
<feature type="transmembrane region" description="Helical" evidence="10">
    <location>
        <begin position="286"/>
        <end position="307"/>
    </location>
</feature>
<evidence type="ECO:0000256" key="1">
    <source>
        <dbReference type="ARBA" id="ARBA00004141"/>
    </source>
</evidence>
<dbReference type="SUPFAM" id="SSF103473">
    <property type="entry name" value="MFS general substrate transporter"/>
    <property type="match status" value="1"/>
</dbReference>
<keyword evidence="3 8" id="KW-0813">Transport</keyword>
<keyword evidence="13" id="KW-1185">Reference proteome</keyword>
<dbReference type="PROSITE" id="PS50850">
    <property type="entry name" value="MFS"/>
    <property type="match status" value="1"/>
</dbReference>
<name>A0AAJ0F418_9PEZI</name>
<evidence type="ECO:0000256" key="7">
    <source>
        <dbReference type="ARBA" id="ARBA00023180"/>
    </source>
</evidence>
<dbReference type="GO" id="GO:0005536">
    <property type="term" value="F:D-glucose binding"/>
    <property type="evidence" value="ECO:0007669"/>
    <property type="project" value="UniProtKB-ARBA"/>
</dbReference>
<dbReference type="EMBL" id="MU839851">
    <property type="protein sequence ID" value="KAK1749923.1"/>
    <property type="molecule type" value="Genomic_DNA"/>
</dbReference>
<dbReference type="PANTHER" id="PTHR48022">
    <property type="entry name" value="PLASTIDIC GLUCOSE TRANSPORTER 4"/>
    <property type="match status" value="1"/>
</dbReference>
<dbReference type="PROSITE" id="PS00217">
    <property type="entry name" value="SUGAR_TRANSPORT_2"/>
    <property type="match status" value="1"/>
</dbReference>
<feature type="transmembrane region" description="Helical" evidence="10">
    <location>
        <begin position="21"/>
        <end position="42"/>
    </location>
</feature>
<comment type="subcellular location">
    <subcellularLocation>
        <location evidence="1">Membrane</location>
        <topology evidence="1">Multi-pass membrane protein</topology>
    </subcellularLocation>
</comment>
<dbReference type="PROSITE" id="PS00216">
    <property type="entry name" value="SUGAR_TRANSPORT_1"/>
    <property type="match status" value="1"/>
</dbReference>
<proteinExistence type="inferred from homology"/>
<evidence type="ECO:0000256" key="6">
    <source>
        <dbReference type="ARBA" id="ARBA00023136"/>
    </source>
</evidence>
<dbReference type="PRINTS" id="PR00171">
    <property type="entry name" value="SUGRTRNSPORT"/>
</dbReference>
<evidence type="ECO:0000256" key="3">
    <source>
        <dbReference type="ARBA" id="ARBA00022448"/>
    </source>
</evidence>
<evidence type="ECO:0000256" key="10">
    <source>
        <dbReference type="SAM" id="Phobius"/>
    </source>
</evidence>
<evidence type="ECO:0000256" key="8">
    <source>
        <dbReference type="RuleBase" id="RU003346"/>
    </source>
</evidence>
<dbReference type="PANTHER" id="PTHR48022:SF17">
    <property type="entry name" value="HEXOSE TRANSPORTER"/>
    <property type="match status" value="1"/>
</dbReference>
<organism evidence="12 13">
    <name type="scientific">Echria macrotheca</name>
    <dbReference type="NCBI Taxonomy" id="438768"/>
    <lineage>
        <taxon>Eukaryota</taxon>
        <taxon>Fungi</taxon>
        <taxon>Dikarya</taxon>
        <taxon>Ascomycota</taxon>
        <taxon>Pezizomycotina</taxon>
        <taxon>Sordariomycetes</taxon>
        <taxon>Sordariomycetidae</taxon>
        <taxon>Sordariales</taxon>
        <taxon>Schizotheciaceae</taxon>
        <taxon>Echria</taxon>
    </lineage>
</organism>
<evidence type="ECO:0000259" key="11">
    <source>
        <dbReference type="PROSITE" id="PS50850"/>
    </source>
</evidence>
<dbReference type="Pfam" id="PF00083">
    <property type="entry name" value="Sugar_tr"/>
    <property type="match status" value="1"/>
</dbReference>
<dbReference type="GO" id="GO:0010255">
    <property type="term" value="P:glucose mediated signaling pathway"/>
    <property type="evidence" value="ECO:0007669"/>
    <property type="project" value="UniProtKB-ARBA"/>
</dbReference>
<sequence>MKLPFRKVAPVAVIKPPTEAGAAWPAILIGLFVAFGGVLFGYDTGTISGILAMDYWRDTFSTGYRDSKGHLDVSPSQSSAVVSILSAGTFFGALTSPLLGDHIGRRWALIASCWVFNFGVALQTAATALPLFLAGRFFAGFGVGLVSALVPLYQSETAPKWIRGAIVGAYQLAITIGLLLAAIVDNATHDHGDTSSYRIPIAIQFAWALVLIIGMLLLPETPRYLIKRGHPDKAARSLGKLRRLPKDHPAVLDELGEIEANHKFELSLGKATYLDCFRRGMRKRQLTGMGLQALQQLTGINFIFYYGTQYFKNSGISDAFIISMITSSINVVSTLPGLWAVDHWGRRPLLLWGAVGMCISQFIVAVLGTTTTGQDANGNILVFNVAAQKASIAFVCIYIFFFASTWGPLAWVVTGEIFPLKTRAKSLSMTTATNWLLNWAIAYATPYLVNYGPGYANLQSKIFFIWFACCFVCIAFVYFFIYETKGLSLEQVDELYTEVNKAWKSPSWTPTVSFQQRHSVSGQGGMLAKGEKDTREAGTPTDEADVENQEHAHGVGNRDGIV</sequence>
<protein>
    <submittedName>
        <fullName evidence="12">General substrate transporter</fullName>
    </submittedName>
</protein>
<feature type="transmembrane region" description="Helical" evidence="10">
    <location>
        <begin position="319"/>
        <end position="341"/>
    </location>
</feature>
<feature type="transmembrane region" description="Helical" evidence="10">
    <location>
        <begin position="165"/>
        <end position="184"/>
    </location>
</feature>
<dbReference type="CDD" id="cd17356">
    <property type="entry name" value="MFS_HXT"/>
    <property type="match status" value="1"/>
</dbReference>
<feature type="transmembrane region" description="Helical" evidence="10">
    <location>
        <begin position="132"/>
        <end position="153"/>
    </location>
</feature>
<dbReference type="InterPro" id="IPR020846">
    <property type="entry name" value="MFS_dom"/>
</dbReference>
<keyword evidence="7" id="KW-0325">Glycoprotein</keyword>
<evidence type="ECO:0000256" key="4">
    <source>
        <dbReference type="ARBA" id="ARBA00022692"/>
    </source>
</evidence>
<feature type="transmembrane region" description="Helical" evidence="10">
    <location>
        <begin position="196"/>
        <end position="218"/>
    </location>
</feature>
<evidence type="ECO:0000256" key="5">
    <source>
        <dbReference type="ARBA" id="ARBA00022989"/>
    </source>
</evidence>
<dbReference type="FunFam" id="1.20.1250.20:FF:000115">
    <property type="entry name" value="High-affinity glucose transporter"/>
    <property type="match status" value="1"/>
</dbReference>
<dbReference type="InterPro" id="IPR005828">
    <property type="entry name" value="MFS_sugar_transport-like"/>
</dbReference>
<reference evidence="12" key="1">
    <citation type="submission" date="2023-06" db="EMBL/GenBank/DDBJ databases">
        <title>Genome-scale phylogeny and comparative genomics of the fungal order Sordariales.</title>
        <authorList>
            <consortium name="Lawrence Berkeley National Laboratory"/>
            <person name="Hensen N."/>
            <person name="Bonometti L."/>
            <person name="Westerberg I."/>
            <person name="Brannstrom I.O."/>
            <person name="Guillou S."/>
            <person name="Cros-Aarteil S."/>
            <person name="Calhoun S."/>
            <person name="Haridas S."/>
            <person name="Kuo A."/>
            <person name="Mondo S."/>
            <person name="Pangilinan J."/>
            <person name="Riley R."/>
            <person name="Labutti K."/>
            <person name="Andreopoulos B."/>
            <person name="Lipzen A."/>
            <person name="Chen C."/>
            <person name="Yanf M."/>
            <person name="Daum C."/>
            <person name="Ng V."/>
            <person name="Clum A."/>
            <person name="Steindorff A."/>
            <person name="Ohm R."/>
            <person name="Martin F."/>
            <person name="Silar P."/>
            <person name="Natvig D."/>
            <person name="Lalanne C."/>
            <person name="Gautier V."/>
            <person name="Ament-Velasquez S.L."/>
            <person name="Kruys A."/>
            <person name="Hutchinson M.I."/>
            <person name="Powell A.J."/>
            <person name="Barry K."/>
            <person name="Miller A.N."/>
            <person name="Grigoriev I.V."/>
            <person name="Debuchy R."/>
            <person name="Gladieux P."/>
            <person name="Thoren M.H."/>
            <person name="Johannesson H."/>
        </authorList>
    </citation>
    <scope>NUCLEOTIDE SEQUENCE</scope>
    <source>
        <strain evidence="12">PSN4</strain>
    </source>
</reference>
<dbReference type="InterPro" id="IPR005829">
    <property type="entry name" value="Sugar_transporter_CS"/>
</dbReference>
<gene>
    <name evidence="12" type="ORF">QBC47DRAFT_395231</name>
</gene>
<feature type="transmembrane region" description="Helical" evidence="10">
    <location>
        <begin position="107"/>
        <end position="126"/>
    </location>
</feature>
<evidence type="ECO:0000313" key="12">
    <source>
        <dbReference type="EMBL" id="KAK1749923.1"/>
    </source>
</evidence>
<dbReference type="InterPro" id="IPR036259">
    <property type="entry name" value="MFS_trans_sf"/>
</dbReference>
<feature type="domain" description="Major facilitator superfamily (MFS) profile" evidence="11">
    <location>
        <begin position="29"/>
        <end position="485"/>
    </location>
</feature>
<dbReference type="GO" id="GO:0005351">
    <property type="term" value="F:carbohydrate:proton symporter activity"/>
    <property type="evidence" value="ECO:0007669"/>
    <property type="project" value="TreeGrafter"/>
</dbReference>
<evidence type="ECO:0000256" key="2">
    <source>
        <dbReference type="ARBA" id="ARBA00010992"/>
    </source>
</evidence>
<feature type="transmembrane region" description="Helical" evidence="10">
    <location>
        <begin position="390"/>
        <end position="414"/>
    </location>
</feature>
<evidence type="ECO:0000313" key="13">
    <source>
        <dbReference type="Proteomes" id="UP001239445"/>
    </source>
</evidence>
<keyword evidence="6 10" id="KW-0472">Membrane</keyword>
<dbReference type="NCBIfam" id="TIGR00879">
    <property type="entry name" value="SP"/>
    <property type="match status" value="1"/>
</dbReference>
<dbReference type="InterPro" id="IPR050360">
    <property type="entry name" value="MFS_Sugar_Transporters"/>
</dbReference>
<comment type="similarity">
    <text evidence="2 8">Belongs to the major facilitator superfamily. Sugar transporter (TC 2.A.1.1) family.</text>
</comment>
<evidence type="ECO:0000256" key="9">
    <source>
        <dbReference type="SAM" id="MobiDB-lite"/>
    </source>
</evidence>
<keyword evidence="5 10" id="KW-1133">Transmembrane helix</keyword>
<accession>A0AAJ0F418</accession>
<feature type="region of interest" description="Disordered" evidence="9">
    <location>
        <begin position="521"/>
        <end position="562"/>
    </location>
</feature>
<comment type="caution">
    <text evidence="12">The sequence shown here is derived from an EMBL/GenBank/DDBJ whole genome shotgun (WGS) entry which is preliminary data.</text>
</comment>
<keyword evidence="4 10" id="KW-0812">Transmembrane</keyword>
<feature type="transmembrane region" description="Helical" evidence="10">
    <location>
        <begin position="80"/>
        <end position="100"/>
    </location>
</feature>
<dbReference type="InterPro" id="IPR003663">
    <property type="entry name" value="Sugar/inositol_transpt"/>
</dbReference>
<dbReference type="GO" id="GO:0005886">
    <property type="term" value="C:plasma membrane"/>
    <property type="evidence" value="ECO:0007669"/>
    <property type="project" value="UniProtKB-ARBA"/>
</dbReference>
<feature type="transmembrane region" description="Helical" evidence="10">
    <location>
        <begin position="462"/>
        <end position="481"/>
    </location>
</feature>